<reference evidence="3 4" key="1">
    <citation type="submission" date="2019-06" db="EMBL/GenBank/DDBJ databases">
        <title>Lysobacter alkalisoli sp. nov. isolated from saline-alkali soil.</title>
        <authorList>
            <person name="Sun J.-Q."/>
            <person name="Xu L."/>
        </authorList>
    </citation>
    <scope>NUCLEOTIDE SEQUENCE [LARGE SCALE GENOMIC DNA]</scope>
    <source>
        <strain evidence="3 4">SJ-36</strain>
    </source>
</reference>
<feature type="chain" id="PRO_5022162652" description="DUF3558 domain-containing protein" evidence="2">
    <location>
        <begin position="22"/>
        <end position="172"/>
    </location>
</feature>
<protein>
    <recommendedName>
        <fullName evidence="5">DUF3558 domain-containing protein</fullName>
    </recommendedName>
</protein>
<gene>
    <name evidence="3" type="ORF">FKV23_14105</name>
</gene>
<feature type="region of interest" description="Disordered" evidence="1">
    <location>
        <begin position="29"/>
        <end position="50"/>
    </location>
</feature>
<evidence type="ECO:0000256" key="2">
    <source>
        <dbReference type="SAM" id="SignalP"/>
    </source>
</evidence>
<evidence type="ECO:0000313" key="4">
    <source>
        <dbReference type="Proteomes" id="UP000317199"/>
    </source>
</evidence>
<feature type="compositionally biased region" description="Polar residues" evidence="1">
    <location>
        <begin position="31"/>
        <end position="46"/>
    </location>
</feature>
<accession>A0A514BUL5</accession>
<dbReference type="KEGG" id="lyj:FKV23_14105"/>
<dbReference type="AlphaFoldDB" id="A0A514BUL5"/>
<evidence type="ECO:0000313" key="3">
    <source>
        <dbReference type="EMBL" id="QDH71094.1"/>
    </source>
</evidence>
<sequence length="172" mass="18509">MRIPIPAIARSALILATVLIAAIAGCDRPQADSTTQGSDGLSSYSAPESWGNETCKLLRDSEIEAVIDEHTPGRQDLLFGGCIWPSKTTLSDGRPEAIHAAVLSEGEYRQLAEIGEPIDGFGEGATWAELYGELWFRCAGGRYCGIKVVTASSEYRREHAEGLARALGSRVR</sequence>
<dbReference type="Proteomes" id="UP000317199">
    <property type="component" value="Chromosome"/>
</dbReference>
<proteinExistence type="predicted"/>
<keyword evidence="2" id="KW-0732">Signal</keyword>
<dbReference type="OrthoDB" id="3381513at2"/>
<evidence type="ECO:0000256" key="1">
    <source>
        <dbReference type="SAM" id="MobiDB-lite"/>
    </source>
</evidence>
<name>A0A514BUL5_9GAMM</name>
<dbReference type="PROSITE" id="PS51257">
    <property type="entry name" value="PROKAR_LIPOPROTEIN"/>
    <property type="match status" value="1"/>
</dbReference>
<keyword evidence="4" id="KW-1185">Reference proteome</keyword>
<feature type="signal peptide" evidence="2">
    <location>
        <begin position="1"/>
        <end position="21"/>
    </location>
</feature>
<dbReference type="RefSeq" id="WP_141624426.1">
    <property type="nucleotide sequence ID" value="NZ_CP041242.1"/>
</dbReference>
<organism evidence="3 4">
    <name type="scientific">Marilutibacter alkalisoli</name>
    <dbReference type="NCBI Taxonomy" id="2591633"/>
    <lineage>
        <taxon>Bacteria</taxon>
        <taxon>Pseudomonadati</taxon>
        <taxon>Pseudomonadota</taxon>
        <taxon>Gammaproteobacteria</taxon>
        <taxon>Lysobacterales</taxon>
        <taxon>Lysobacteraceae</taxon>
        <taxon>Marilutibacter</taxon>
    </lineage>
</organism>
<evidence type="ECO:0008006" key="5">
    <source>
        <dbReference type="Google" id="ProtNLM"/>
    </source>
</evidence>
<dbReference type="EMBL" id="CP041242">
    <property type="protein sequence ID" value="QDH71094.1"/>
    <property type="molecule type" value="Genomic_DNA"/>
</dbReference>